<organism evidence="5">
    <name type="scientific">Timema poppense</name>
    <name type="common">Walking stick</name>
    <dbReference type="NCBI Taxonomy" id="170557"/>
    <lineage>
        <taxon>Eukaryota</taxon>
        <taxon>Metazoa</taxon>
        <taxon>Ecdysozoa</taxon>
        <taxon>Arthropoda</taxon>
        <taxon>Hexapoda</taxon>
        <taxon>Insecta</taxon>
        <taxon>Pterygota</taxon>
        <taxon>Neoptera</taxon>
        <taxon>Polyneoptera</taxon>
        <taxon>Phasmatodea</taxon>
        <taxon>Timematodea</taxon>
        <taxon>Timematoidea</taxon>
        <taxon>Timematidae</taxon>
        <taxon>Timema</taxon>
    </lineage>
</organism>
<reference evidence="5" key="1">
    <citation type="submission" date="2020-11" db="EMBL/GenBank/DDBJ databases">
        <authorList>
            <person name="Tran Van P."/>
        </authorList>
    </citation>
    <scope>NUCLEOTIDE SEQUENCE</scope>
</reference>
<dbReference type="InterPro" id="IPR043129">
    <property type="entry name" value="ATPase_NBD"/>
</dbReference>
<sequence>MAVSKEPHFVSGVWGPYYSAMVPCYWLNEGGQSATGKLIDHLIDSHPASITAKQQAGIGKVELEEVNPHLRGGRVENHLGKTTPSSPDRDSNLDLPILSSRAQHDLCVSQLRHREPMNKITKKKSHDDDKSLSGEERLEVVQK</sequence>
<gene>
    <name evidence="5" type="ORF">TPSB3V08_LOCUS9186</name>
</gene>
<proteinExistence type="predicted"/>
<dbReference type="SUPFAM" id="SSF53067">
    <property type="entry name" value="Actin-like ATPase domain"/>
    <property type="match status" value="1"/>
</dbReference>
<feature type="domain" description="Carbohydrate kinase FGGY C-terminal" evidence="4">
    <location>
        <begin position="1"/>
        <end position="55"/>
    </location>
</feature>
<evidence type="ECO:0000259" key="4">
    <source>
        <dbReference type="Pfam" id="PF02782"/>
    </source>
</evidence>
<feature type="region of interest" description="Disordered" evidence="3">
    <location>
        <begin position="69"/>
        <end position="96"/>
    </location>
</feature>
<dbReference type="EMBL" id="OD007108">
    <property type="protein sequence ID" value="CAD7413689.1"/>
    <property type="molecule type" value="Genomic_DNA"/>
</dbReference>
<evidence type="ECO:0000256" key="3">
    <source>
        <dbReference type="SAM" id="MobiDB-lite"/>
    </source>
</evidence>
<dbReference type="Pfam" id="PF02782">
    <property type="entry name" value="FGGY_C"/>
    <property type="match status" value="1"/>
</dbReference>
<dbReference type="PANTHER" id="PTHR43435:SF4">
    <property type="entry name" value="FGGY CARBOHYDRATE KINASE DOMAIN-CONTAINING PROTEIN"/>
    <property type="match status" value="1"/>
</dbReference>
<dbReference type="Gene3D" id="3.30.420.40">
    <property type="match status" value="1"/>
</dbReference>
<dbReference type="PANTHER" id="PTHR43435">
    <property type="entry name" value="RIBULOKINASE"/>
    <property type="match status" value="1"/>
</dbReference>
<evidence type="ECO:0000256" key="2">
    <source>
        <dbReference type="ARBA" id="ARBA00022777"/>
    </source>
</evidence>
<feature type="compositionally biased region" description="Basic and acidic residues" evidence="3">
    <location>
        <begin position="125"/>
        <end position="143"/>
    </location>
</feature>
<dbReference type="InterPro" id="IPR018485">
    <property type="entry name" value="FGGY_C"/>
</dbReference>
<keyword evidence="2" id="KW-0418">Kinase</keyword>
<feature type="region of interest" description="Disordered" evidence="3">
    <location>
        <begin position="111"/>
        <end position="143"/>
    </location>
</feature>
<dbReference type="AlphaFoldDB" id="A0A7R9DFA3"/>
<evidence type="ECO:0000313" key="5">
    <source>
        <dbReference type="EMBL" id="CAD7413689.1"/>
    </source>
</evidence>
<dbReference type="GO" id="GO:0005737">
    <property type="term" value="C:cytoplasm"/>
    <property type="evidence" value="ECO:0007669"/>
    <property type="project" value="TreeGrafter"/>
</dbReference>
<dbReference type="GO" id="GO:0019321">
    <property type="term" value="P:pentose metabolic process"/>
    <property type="evidence" value="ECO:0007669"/>
    <property type="project" value="TreeGrafter"/>
</dbReference>
<evidence type="ECO:0000256" key="1">
    <source>
        <dbReference type="ARBA" id="ARBA00022679"/>
    </source>
</evidence>
<dbReference type="GO" id="GO:0019150">
    <property type="term" value="F:D-ribulokinase activity"/>
    <property type="evidence" value="ECO:0007669"/>
    <property type="project" value="TreeGrafter"/>
</dbReference>
<keyword evidence="1" id="KW-0808">Transferase</keyword>
<protein>
    <recommendedName>
        <fullName evidence="4">Carbohydrate kinase FGGY C-terminal domain-containing protein</fullName>
    </recommendedName>
</protein>
<feature type="compositionally biased region" description="Basic and acidic residues" evidence="3">
    <location>
        <begin position="69"/>
        <end position="79"/>
    </location>
</feature>
<name>A0A7R9DFA3_TIMPO</name>
<accession>A0A7R9DFA3</accession>
<dbReference type="Gene3D" id="1.20.58.2240">
    <property type="match status" value="1"/>
</dbReference>